<organism evidence="4 5">
    <name type="scientific">Arcobacter acticola</name>
    <dbReference type="NCBI Taxonomy" id="1849015"/>
    <lineage>
        <taxon>Bacteria</taxon>
        <taxon>Pseudomonadati</taxon>
        <taxon>Campylobacterota</taxon>
        <taxon>Epsilonproteobacteria</taxon>
        <taxon>Campylobacterales</taxon>
        <taxon>Arcobacteraceae</taxon>
        <taxon>Arcobacter</taxon>
    </lineage>
</organism>
<dbReference type="InterPro" id="IPR051534">
    <property type="entry name" value="CBASS_pafABC_assoc_protein"/>
</dbReference>
<protein>
    <submittedName>
        <fullName evidence="4">Transcriptional regulator, YafY family</fullName>
    </submittedName>
</protein>
<name>A0A6M8EH11_9BACT</name>
<dbReference type="InterPro" id="IPR013196">
    <property type="entry name" value="HTH_11"/>
</dbReference>
<dbReference type="Pfam" id="PF13280">
    <property type="entry name" value="WYL"/>
    <property type="match status" value="1"/>
</dbReference>
<evidence type="ECO:0000313" key="5">
    <source>
        <dbReference type="Proteomes" id="UP000503483"/>
    </source>
</evidence>
<dbReference type="PROSITE" id="PS52050">
    <property type="entry name" value="WYL"/>
    <property type="match status" value="1"/>
</dbReference>
<dbReference type="Proteomes" id="UP000503483">
    <property type="component" value="Chromosome"/>
</dbReference>
<evidence type="ECO:0000313" key="4">
    <source>
        <dbReference type="EMBL" id="QKE29970.1"/>
    </source>
</evidence>
<feature type="domain" description="HTH deoR-type" evidence="3">
    <location>
        <begin position="10"/>
        <end position="71"/>
    </location>
</feature>
<dbReference type="GO" id="GO:0003700">
    <property type="term" value="F:DNA-binding transcription factor activity"/>
    <property type="evidence" value="ECO:0007669"/>
    <property type="project" value="InterPro"/>
</dbReference>
<keyword evidence="1" id="KW-0805">Transcription regulation</keyword>
<gene>
    <name evidence="4" type="ORF">AACT_2913</name>
</gene>
<keyword evidence="2" id="KW-0804">Transcription</keyword>
<dbReference type="PROSITE" id="PS51000">
    <property type="entry name" value="HTH_DEOR_2"/>
    <property type="match status" value="1"/>
</dbReference>
<dbReference type="PANTHER" id="PTHR34580">
    <property type="match status" value="1"/>
</dbReference>
<keyword evidence="5" id="KW-1185">Reference proteome</keyword>
<sequence length="308" mass="36166">MAYKHDYDKTLTRLVSILSKLYNGDSLSVKELADEFNVSTRTIQRDFNERLVAFPIYQDNRLWKMQDGFKIEKSTSIEEQVILDIMEKLVDGVGNQFSTKAKNLLSKIKNHDYNPIYAKINMEDIEDKLEIIHHLEIAIKSKFEITCNYISNNSDISNLTLKPLKIVNFEGYWYLLAIDEKNTESIKKYYLKNISNLKTLSTTFLIDDRIDRILEKVSSIWFDNTKEPFEVKIQISKDITKYIKRKPISPSQIFESINEDGSSIISIKITHEMEIIPIIKYWLPNLKILEPKWIDDMICEDLKSYLNI</sequence>
<dbReference type="Gene3D" id="1.10.10.10">
    <property type="entry name" value="Winged helix-like DNA-binding domain superfamily/Winged helix DNA-binding domain"/>
    <property type="match status" value="1"/>
</dbReference>
<dbReference type="InterPro" id="IPR057727">
    <property type="entry name" value="WCX_dom"/>
</dbReference>
<dbReference type="SUPFAM" id="SSF46785">
    <property type="entry name" value="Winged helix' DNA-binding domain"/>
    <property type="match status" value="1"/>
</dbReference>
<dbReference type="EMBL" id="CP042652">
    <property type="protein sequence ID" value="QKE29970.1"/>
    <property type="molecule type" value="Genomic_DNA"/>
</dbReference>
<dbReference type="PANTHER" id="PTHR34580:SF1">
    <property type="entry name" value="PROTEIN PAFC"/>
    <property type="match status" value="1"/>
</dbReference>
<dbReference type="InterPro" id="IPR036390">
    <property type="entry name" value="WH_DNA-bd_sf"/>
</dbReference>
<dbReference type="Pfam" id="PF08279">
    <property type="entry name" value="HTH_11"/>
    <property type="match status" value="1"/>
</dbReference>
<evidence type="ECO:0000256" key="1">
    <source>
        <dbReference type="ARBA" id="ARBA00023015"/>
    </source>
</evidence>
<dbReference type="InterPro" id="IPR001034">
    <property type="entry name" value="DeoR_HTH"/>
</dbReference>
<evidence type="ECO:0000256" key="2">
    <source>
        <dbReference type="ARBA" id="ARBA00023163"/>
    </source>
</evidence>
<dbReference type="KEGG" id="paco:AACT_2913"/>
<dbReference type="AlphaFoldDB" id="A0A6M8EH11"/>
<dbReference type="Pfam" id="PF25583">
    <property type="entry name" value="WCX"/>
    <property type="match status" value="1"/>
</dbReference>
<accession>A0A6M8EH11</accession>
<evidence type="ECO:0000259" key="3">
    <source>
        <dbReference type="PROSITE" id="PS51000"/>
    </source>
</evidence>
<proteinExistence type="predicted"/>
<dbReference type="InterPro" id="IPR026881">
    <property type="entry name" value="WYL_dom"/>
</dbReference>
<dbReference type="RefSeq" id="WP_172128206.1">
    <property type="nucleotide sequence ID" value="NZ_CP042652.1"/>
</dbReference>
<dbReference type="InterPro" id="IPR036388">
    <property type="entry name" value="WH-like_DNA-bd_sf"/>
</dbReference>
<reference evidence="4 5" key="1">
    <citation type="submission" date="2019-08" db="EMBL/GenBank/DDBJ databases">
        <title>Complete genome sequence of Arcobacter acticola.</title>
        <authorList>
            <person name="Miller W."/>
        </authorList>
    </citation>
    <scope>NUCLEOTIDE SEQUENCE [LARGE SCALE GENOMIC DNA]</scope>
    <source>
        <strain evidence="4 5">KCTC 52212</strain>
    </source>
</reference>